<feature type="domain" description="Histidine kinase" evidence="9">
    <location>
        <begin position="156"/>
        <end position="362"/>
    </location>
</feature>
<dbReference type="SUPFAM" id="SSF47384">
    <property type="entry name" value="Homodimeric domain of signal transducing histidine kinase"/>
    <property type="match status" value="1"/>
</dbReference>
<evidence type="ECO:0000259" key="9">
    <source>
        <dbReference type="PROSITE" id="PS50109"/>
    </source>
</evidence>
<sequence>MAKKRVYCLDEGLLSSQDLLHGIIESATDAIIAIKEDHRIILYNLAAEQIFGYRVEEVLGQDLDLLLPPEVAGKHKQYIEEFIKTGHSPVLGKVMEGMAKRKDGSLFPVQISRSATRINGHWVFTAILRDMSAQKEMERRLLESEKLAAVGMAVSRIVHEIKNPLVAIGGLVLSLLKKEEDPEKKKKLSLVFREVERLEKLLNDISNFAKPLKLEKKKFDLVNLCEEALEVYRPRFEEEGIKVKLIAPKGKVMVLGDEERLKEVLFNLFQNALEAMAGKGGELTVEVRETPHKIILAVRDTGPGIPPEVLKQLFTPFFTTKRRGTGLGLSISLKIIEAHQGRIYAHNYDRGAEFIIELPRPQN</sequence>
<dbReference type="PROSITE" id="PS50112">
    <property type="entry name" value="PAS"/>
    <property type="match status" value="1"/>
</dbReference>
<dbReference type="GO" id="GO:0005524">
    <property type="term" value="F:ATP binding"/>
    <property type="evidence" value="ECO:0007669"/>
    <property type="project" value="UniProtKB-KW"/>
</dbReference>
<dbReference type="AlphaFoldDB" id="A0A7V5NZM1"/>
<evidence type="ECO:0000256" key="3">
    <source>
        <dbReference type="ARBA" id="ARBA00022553"/>
    </source>
</evidence>
<dbReference type="InterPro" id="IPR000014">
    <property type="entry name" value="PAS"/>
</dbReference>
<dbReference type="InterPro" id="IPR005467">
    <property type="entry name" value="His_kinase_dom"/>
</dbReference>
<dbReference type="InterPro" id="IPR036890">
    <property type="entry name" value="HATPase_C_sf"/>
</dbReference>
<dbReference type="InterPro" id="IPR004358">
    <property type="entry name" value="Sig_transdc_His_kin-like_C"/>
</dbReference>
<comment type="caution">
    <text evidence="11">The sequence shown here is derived from an EMBL/GenBank/DDBJ whole genome shotgun (WGS) entry which is preliminary data.</text>
</comment>
<dbReference type="SUPFAM" id="SSF55785">
    <property type="entry name" value="PYP-like sensor domain (PAS domain)"/>
    <property type="match status" value="1"/>
</dbReference>
<dbReference type="PRINTS" id="PR00344">
    <property type="entry name" value="BCTRLSENSOR"/>
</dbReference>
<proteinExistence type="predicted"/>
<accession>A0A7V5NZM1</accession>
<evidence type="ECO:0000256" key="2">
    <source>
        <dbReference type="ARBA" id="ARBA00012438"/>
    </source>
</evidence>
<name>A0A7V5NZM1_9BACT</name>
<evidence type="ECO:0000256" key="7">
    <source>
        <dbReference type="ARBA" id="ARBA00022840"/>
    </source>
</evidence>
<dbReference type="SMART" id="SM00387">
    <property type="entry name" value="HATPase_c"/>
    <property type="match status" value="1"/>
</dbReference>
<dbReference type="Proteomes" id="UP000886101">
    <property type="component" value="Unassembled WGS sequence"/>
</dbReference>
<dbReference type="InterPro" id="IPR003594">
    <property type="entry name" value="HATPase_dom"/>
</dbReference>
<dbReference type="CDD" id="cd00130">
    <property type="entry name" value="PAS"/>
    <property type="match status" value="1"/>
</dbReference>
<dbReference type="InterPro" id="IPR036097">
    <property type="entry name" value="HisK_dim/P_sf"/>
</dbReference>
<dbReference type="Pfam" id="PF00989">
    <property type="entry name" value="PAS"/>
    <property type="match status" value="1"/>
</dbReference>
<dbReference type="GO" id="GO:0006355">
    <property type="term" value="P:regulation of DNA-templated transcription"/>
    <property type="evidence" value="ECO:0007669"/>
    <property type="project" value="InterPro"/>
</dbReference>
<keyword evidence="5" id="KW-0547">Nucleotide-binding</keyword>
<dbReference type="InterPro" id="IPR013767">
    <property type="entry name" value="PAS_fold"/>
</dbReference>
<dbReference type="Gene3D" id="3.30.450.20">
    <property type="entry name" value="PAS domain"/>
    <property type="match status" value="1"/>
</dbReference>
<dbReference type="Gene3D" id="1.10.287.130">
    <property type="match status" value="1"/>
</dbReference>
<evidence type="ECO:0000256" key="8">
    <source>
        <dbReference type="ARBA" id="ARBA00023012"/>
    </source>
</evidence>
<dbReference type="PROSITE" id="PS50109">
    <property type="entry name" value="HIS_KIN"/>
    <property type="match status" value="1"/>
</dbReference>
<dbReference type="Pfam" id="PF02518">
    <property type="entry name" value="HATPase_c"/>
    <property type="match status" value="1"/>
</dbReference>
<organism evidence="11">
    <name type="scientific">Thermodesulfatator atlanticus</name>
    <dbReference type="NCBI Taxonomy" id="501497"/>
    <lineage>
        <taxon>Bacteria</taxon>
        <taxon>Pseudomonadati</taxon>
        <taxon>Thermodesulfobacteriota</taxon>
        <taxon>Thermodesulfobacteria</taxon>
        <taxon>Thermodesulfobacteriales</taxon>
        <taxon>Thermodesulfatatoraceae</taxon>
        <taxon>Thermodesulfatator</taxon>
    </lineage>
</organism>
<keyword evidence="4" id="KW-0808">Transferase</keyword>
<evidence type="ECO:0000256" key="4">
    <source>
        <dbReference type="ARBA" id="ARBA00022679"/>
    </source>
</evidence>
<dbReference type="NCBIfam" id="TIGR00229">
    <property type="entry name" value="sensory_box"/>
    <property type="match status" value="1"/>
</dbReference>
<dbReference type="Pfam" id="PF00512">
    <property type="entry name" value="HisKA"/>
    <property type="match status" value="1"/>
</dbReference>
<evidence type="ECO:0000259" key="10">
    <source>
        <dbReference type="PROSITE" id="PS50112"/>
    </source>
</evidence>
<evidence type="ECO:0000256" key="5">
    <source>
        <dbReference type="ARBA" id="ARBA00022741"/>
    </source>
</evidence>
<dbReference type="SMART" id="SM00091">
    <property type="entry name" value="PAS"/>
    <property type="match status" value="1"/>
</dbReference>
<dbReference type="Gene3D" id="3.30.565.10">
    <property type="entry name" value="Histidine kinase-like ATPase, C-terminal domain"/>
    <property type="match status" value="1"/>
</dbReference>
<keyword evidence="8" id="KW-0902">Two-component regulatory system</keyword>
<dbReference type="PANTHER" id="PTHR43065:SF10">
    <property type="entry name" value="PEROXIDE STRESS-ACTIVATED HISTIDINE KINASE MAK3"/>
    <property type="match status" value="1"/>
</dbReference>
<evidence type="ECO:0000256" key="6">
    <source>
        <dbReference type="ARBA" id="ARBA00022777"/>
    </source>
</evidence>
<dbReference type="EMBL" id="DROK01000123">
    <property type="protein sequence ID" value="HHI97011.1"/>
    <property type="molecule type" value="Genomic_DNA"/>
</dbReference>
<dbReference type="GO" id="GO:0000155">
    <property type="term" value="F:phosphorelay sensor kinase activity"/>
    <property type="evidence" value="ECO:0007669"/>
    <property type="project" value="InterPro"/>
</dbReference>
<gene>
    <name evidence="11" type="ORF">ENJ96_04090</name>
</gene>
<evidence type="ECO:0000313" key="11">
    <source>
        <dbReference type="EMBL" id="HHI97011.1"/>
    </source>
</evidence>
<comment type="catalytic activity">
    <reaction evidence="1">
        <text>ATP + protein L-histidine = ADP + protein N-phospho-L-histidine.</text>
        <dbReference type="EC" id="2.7.13.3"/>
    </reaction>
</comment>
<dbReference type="CDD" id="cd00082">
    <property type="entry name" value="HisKA"/>
    <property type="match status" value="1"/>
</dbReference>
<dbReference type="PANTHER" id="PTHR43065">
    <property type="entry name" value="SENSOR HISTIDINE KINASE"/>
    <property type="match status" value="1"/>
</dbReference>
<evidence type="ECO:0000256" key="1">
    <source>
        <dbReference type="ARBA" id="ARBA00000085"/>
    </source>
</evidence>
<dbReference type="InterPro" id="IPR003661">
    <property type="entry name" value="HisK_dim/P_dom"/>
</dbReference>
<reference evidence="11" key="1">
    <citation type="journal article" date="2020" name="mSystems">
        <title>Genome- and Community-Level Interaction Insights into Carbon Utilization and Element Cycling Functions of Hydrothermarchaeota in Hydrothermal Sediment.</title>
        <authorList>
            <person name="Zhou Z."/>
            <person name="Liu Y."/>
            <person name="Xu W."/>
            <person name="Pan J."/>
            <person name="Luo Z.H."/>
            <person name="Li M."/>
        </authorList>
    </citation>
    <scope>NUCLEOTIDE SEQUENCE [LARGE SCALE GENOMIC DNA]</scope>
    <source>
        <strain evidence="11">HyVt-533</strain>
    </source>
</reference>
<dbReference type="InterPro" id="IPR035965">
    <property type="entry name" value="PAS-like_dom_sf"/>
</dbReference>
<keyword evidence="3" id="KW-0597">Phosphoprotein</keyword>
<keyword evidence="7" id="KW-0067">ATP-binding</keyword>
<dbReference type="EC" id="2.7.13.3" evidence="2"/>
<protein>
    <recommendedName>
        <fullName evidence="2">histidine kinase</fullName>
        <ecNumber evidence="2">2.7.13.3</ecNumber>
    </recommendedName>
</protein>
<feature type="domain" description="PAS" evidence="10">
    <location>
        <begin position="16"/>
        <end position="86"/>
    </location>
</feature>
<dbReference type="SMART" id="SM00388">
    <property type="entry name" value="HisKA"/>
    <property type="match status" value="1"/>
</dbReference>
<dbReference type="SUPFAM" id="SSF55874">
    <property type="entry name" value="ATPase domain of HSP90 chaperone/DNA topoisomerase II/histidine kinase"/>
    <property type="match status" value="1"/>
</dbReference>
<keyword evidence="6" id="KW-0418">Kinase</keyword>